<dbReference type="InterPro" id="IPR036942">
    <property type="entry name" value="Beta-barrel_TonB_sf"/>
</dbReference>
<evidence type="ECO:0000256" key="4">
    <source>
        <dbReference type="SAM" id="SignalP"/>
    </source>
</evidence>
<protein>
    <recommendedName>
        <fullName evidence="7">TonB-dependent receptor</fullName>
    </recommendedName>
</protein>
<comment type="subcellular location">
    <subcellularLocation>
        <location evidence="1">Cell outer membrane</location>
    </subcellularLocation>
</comment>
<organism evidence="5 6">
    <name type="scientific">Sphingomonas oligophenolica</name>
    <dbReference type="NCBI Taxonomy" id="301154"/>
    <lineage>
        <taxon>Bacteria</taxon>
        <taxon>Pseudomonadati</taxon>
        <taxon>Pseudomonadota</taxon>
        <taxon>Alphaproteobacteria</taxon>
        <taxon>Sphingomonadales</taxon>
        <taxon>Sphingomonadaceae</taxon>
        <taxon>Sphingomonas</taxon>
    </lineage>
</organism>
<dbReference type="AlphaFoldDB" id="A0A502C371"/>
<evidence type="ECO:0000256" key="3">
    <source>
        <dbReference type="ARBA" id="ARBA00023237"/>
    </source>
</evidence>
<dbReference type="GO" id="GO:0009279">
    <property type="term" value="C:cell outer membrane"/>
    <property type="evidence" value="ECO:0007669"/>
    <property type="project" value="UniProtKB-SubCell"/>
</dbReference>
<evidence type="ECO:0000256" key="2">
    <source>
        <dbReference type="ARBA" id="ARBA00023136"/>
    </source>
</evidence>
<evidence type="ECO:0008006" key="7">
    <source>
        <dbReference type="Google" id="ProtNLM"/>
    </source>
</evidence>
<comment type="caution">
    <text evidence="5">The sequence shown here is derived from an EMBL/GenBank/DDBJ whole genome shotgun (WGS) entry which is preliminary data.</text>
</comment>
<reference evidence="5 6" key="1">
    <citation type="journal article" date="2019" name="Environ. Microbiol.">
        <title>Species interactions and distinct microbial communities in high Arctic permafrost affected cryosols are associated with the CH4 and CO2 gas fluxes.</title>
        <authorList>
            <person name="Altshuler I."/>
            <person name="Hamel J."/>
            <person name="Turney S."/>
            <person name="Magnuson E."/>
            <person name="Levesque R."/>
            <person name="Greer C."/>
            <person name="Whyte L.G."/>
        </authorList>
    </citation>
    <scope>NUCLEOTIDE SEQUENCE [LARGE SCALE GENOMIC DNA]</scope>
    <source>
        <strain evidence="5 6">S5.1</strain>
    </source>
</reference>
<proteinExistence type="predicted"/>
<evidence type="ECO:0000313" key="6">
    <source>
        <dbReference type="Proteomes" id="UP000318413"/>
    </source>
</evidence>
<dbReference type="EMBL" id="RCZK01000022">
    <property type="protein sequence ID" value="TPG06361.1"/>
    <property type="molecule type" value="Genomic_DNA"/>
</dbReference>
<evidence type="ECO:0000256" key="1">
    <source>
        <dbReference type="ARBA" id="ARBA00004442"/>
    </source>
</evidence>
<sequence length="843" mass="88675">MLKNLSLAWALAAAIAAPESAAVGQLNDPAAAERIAPSAGKGLRAGNDDILVIGIRLRGEAIGGVAPVRRIDAGEIASYGAGTVSDLVEALEPETRGNSGAASPPQIVLLNGSRIANFSDIGGLPAEAIQRIDILPEEVALAYGYPAGARVLNLVTRERFRALTLDSSAGAATRGGRYSLSTDWNLARIRGESRIIVDLSLARDGALDESERDIPLAPAGPLFAAGGNAAAPVFGAEIDPALSALAGTIVTVAPVPGTTQTLAQFAVGAQSPAQTDLRPFRTLLPETTRFVLGASISRPLFSRIAATISGRVTSTRSESGFGRAPVELFVPDANPFSPFASDVLLLGLAPAPLRRDSRTDTARLSALFSGDFGLWRWTATATGEHAYATTRDSGRVDTAALQARVLAADPAANPFAAIAGPFDPAARLSSSRSRRGAIDLSAAGPLARLPAGDLFLSLSASAEHLGLVSRGFEAPGPARLARTQTWAAASLDAPLSRGNASLGGLAANFNVTVRNIPRFGWLRTWGAGLRWAPDPIVSFNLSYIDDDGFPTLQEIGEPVVPIPSFLIFDPIRGETVSVTRLEGGNPLLHPNNRRERKIEAILRPPGAAGITLSVNYSEVDLDNPIATFPIVSPDLEAAFPGRFQRDGSGRLILVDARAISVASSHFRGLRSGLQYVTQPAPGDRNPTRFAASLFHTWRFRNDIRTVAGGPVLDLLDGAAVGPRGGVPRHLIEGNARLTRGALGAFVSGSWQADSLVRGGSGDLIYADRPRLNAWLFLNLGQLGSASSLPAWLRAGRLTLSVENALDARLQVRDAAGQTPFAFHPAYLDPQGRTLRIGFRTFIK</sequence>
<keyword evidence="4" id="KW-0732">Signal</keyword>
<keyword evidence="6" id="KW-1185">Reference proteome</keyword>
<dbReference type="SUPFAM" id="SSF56935">
    <property type="entry name" value="Porins"/>
    <property type="match status" value="1"/>
</dbReference>
<dbReference type="RefSeq" id="WP_140872783.1">
    <property type="nucleotide sequence ID" value="NZ_RCZK01000022.1"/>
</dbReference>
<name>A0A502C371_9SPHN</name>
<dbReference type="Proteomes" id="UP000318413">
    <property type="component" value="Unassembled WGS sequence"/>
</dbReference>
<keyword evidence="2" id="KW-0472">Membrane</keyword>
<keyword evidence="3" id="KW-0998">Cell outer membrane</keyword>
<feature type="chain" id="PRO_5021419056" description="TonB-dependent receptor" evidence="4">
    <location>
        <begin position="22"/>
        <end position="843"/>
    </location>
</feature>
<evidence type="ECO:0000313" key="5">
    <source>
        <dbReference type="EMBL" id="TPG06361.1"/>
    </source>
</evidence>
<dbReference type="OrthoDB" id="7224136at2"/>
<dbReference type="Gene3D" id="2.40.170.20">
    <property type="entry name" value="TonB-dependent receptor, beta-barrel domain"/>
    <property type="match status" value="1"/>
</dbReference>
<dbReference type="PANTHER" id="PTHR47234:SF1">
    <property type="entry name" value="TONB-DEPENDENT RECEPTOR"/>
    <property type="match status" value="1"/>
</dbReference>
<feature type="signal peptide" evidence="4">
    <location>
        <begin position="1"/>
        <end position="21"/>
    </location>
</feature>
<dbReference type="PANTHER" id="PTHR47234">
    <property type="match status" value="1"/>
</dbReference>
<gene>
    <name evidence="5" type="ORF">EAH84_14895</name>
</gene>
<accession>A0A502C371</accession>